<dbReference type="NCBIfam" id="NF037979">
    <property type="entry name" value="Na_transp"/>
    <property type="match status" value="1"/>
</dbReference>
<evidence type="ECO:0000256" key="9">
    <source>
        <dbReference type="ARBA" id="ARBA00023065"/>
    </source>
</evidence>
<dbReference type="GO" id="GO:0015179">
    <property type="term" value="F:L-amino acid transmembrane transporter activity"/>
    <property type="evidence" value="ECO:0007669"/>
    <property type="project" value="TreeGrafter"/>
</dbReference>
<proteinExistence type="inferred from homology"/>
<evidence type="ECO:0000256" key="3">
    <source>
        <dbReference type="ARBA" id="ARBA00022448"/>
    </source>
</evidence>
<evidence type="ECO:0000256" key="7">
    <source>
        <dbReference type="ARBA" id="ARBA00022989"/>
    </source>
</evidence>
<dbReference type="GO" id="GO:0005283">
    <property type="term" value="F:amino acid:sodium symporter activity"/>
    <property type="evidence" value="ECO:0007669"/>
    <property type="project" value="TreeGrafter"/>
</dbReference>
<feature type="transmembrane region" description="Helical" evidence="17">
    <location>
        <begin position="138"/>
        <end position="163"/>
    </location>
</feature>
<dbReference type="KEGG" id="tnl:113491972"/>
<dbReference type="AlphaFoldDB" id="A0A7E5V9P4"/>
<dbReference type="PANTHER" id="PTHR11616:SF321">
    <property type="entry name" value="SODIUM-DEPENDENT NUTRIENT AMINO ACID TRANSPORTER 1-RELATED"/>
    <property type="match status" value="1"/>
</dbReference>
<dbReference type="PROSITE" id="PS00610">
    <property type="entry name" value="NA_NEUROTRAN_SYMP_1"/>
    <property type="match status" value="1"/>
</dbReference>
<dbReference type="Proteomes" id="UP000322000">
    <property type="component" value="Chromosome 3"/>
</dbReference>
<feature type="transmembrane region" description="Helical" evidence="17">
    <location>
        <begin position="548"/>
        <end position="568"/>
    </location>
</feature>
<dbReference type="OrthoDB" id="6581954at2759"/>
<feature type="transmembrane region" description="Helical" evidence="17">
    <location>
        <begin position="464"/>
        <end position="488"/>
    </location>
</feature>
<evidence type="ECO:0000256" key="11">
    <source>
        <dbReference type="ARBA" id="ARBA00023180"/>
    </source>
</evidence>
<feature type="transmembrane region" description="Helical" evidence="17">
    <location>
        <begin position="432"/>
        <end position="452"/>
    </location>
</feature>
<feature type="transmembrane region" description="Helical" evidence="17">
    <location>
        <begin position="225"/>
        <end position="243"/>
    </location>
</feature>
<keyword evidence="6" id="KW-0029">Amino-acid transport</keyword>
<evidence type="ECO:0000256" key="16">
    <source>
        <dbReference type="SAM" id="MobiDB-lite"/>
    </source>
</evidence>
<dbReference type="GO" id="GO:0046872">
    <property type="term" value="F:metal ion binding"/>
    <property type="evidence" value="ECO:0007669"/>
    <property type="project" value="UniProtKB-KW"/>
</dbReference>
<dbReference type="InterPro" id="IPR000175">
    <property type="entry name" value="Na/ntran_symport"/>
</dbReference>
<reference evidence="19" key="1">
    <citation type="submission" date="2025-08" db="UniProtKB">
        <authorList>
            <consortium name="RefSeq"/>
        </authorList>
    </citation>
    <scope>IDENTIFICATION</scope>
</reference>
<comment type="function">
    <text evidence="13">Unusual broad substrate spectrum amino acid:sodium cotransporter that promotes absorption of the D isomers of essential amino acids. Neutral amino acids are the preferred substrates, especially methionine and phenylalanine.</text>
</comment>
<keyword evidence="8 14" id="KW-0915">Sodium</keyword>
<dbReference type="InParanoid" id="A0A7E5V9P4"/>
<feature type="binding site" evidence="14">
    <location>
        <position position="309"/>
    </location>
    <ligand>
        <name>Na(+)</name>
        <dbReference type="ChEBI" id="CHEBI:29101"/>
        <label>1</label>
    </ligand>
</feature>
<dbReference type="RefSeq" id="XP_026725009.1">
    <property type="nucleotide sequence ID" value="XM_026869208.1"/>
</dbReference>
<evidence type="ECO:0000313" key="18">
    <source>
        <dbReference type="Proteomes" id="UP000322000"/>
    </source>
</evidence>
<evidence type="ECO:0000256" key="15">
    <source>
        <dbReference type="RuleBase" id="RU003732"/>
    </source>
</evidence>
<feature type="binding site" evidence="14">
    <location>
        <position position="77"/>
    </location>
    <ligand>
        <name>Na(+)</name>
        <dbReference type="ChEBI" id="CHEBI:29101"/>
        <label>1</label>
    </ligand>
</feature>
<keyword evidence="3 15" id="KW-0813">Transport</keyword>
<feature type="region of interest" description="Disordered" evidence="16">
    <location>
        <begin position="1"/>
        <end position="52"/>
    </location>
</feature>
<keyword evidence="12" id="KW-0739">Sodium transport</keyword>
<dbReference type="PRINTS" id="PR00176">
    <property type="entry name" value="NANEUSMPORT"/>
</dbReference>
<dbReference type="GeneID" id="113491972"/>
<evidence type="ECO:0000256" key="1">
    <source>
        <dbReference type="ARBA" id="ARBA00004141"/>
    </source>
</evidence>
<feature type="transmembrane region" description="Helical" evidence="17">
    <location>
        <begin position="335"/>
        <end position="356"/>
    </location>
</feature>
<dbReference type="GO" id="GO:0089718">
    <property type="term" value="P:amino acid import across plasma membrane"/>
    <property type="evidence" value="ECO:0007669"/>
    <property type="project" value="TreeGrafter"/>
</dbReference>
<evidence type="ECO:0000256" key="4">
    <source>
        <dbReference type="ARBA" id="ARBA00022692"/>
    </source>
</evidence>
<keyword evidence="14" id="KW-0479">Metal-binding</keyword>
<dbReference type="PROSITE" id="PS50267">
    <property type="entry name" value="NA_NEUROTRAN_SYMP_3"/>
    <property type="match status" value="1"/>
</dbReference>
<comment type="subcellular location">
    <subcellularLocation>
        <location evidence="1">Membrane</location>
        <topology evidence="1">Multi-pass membrane protein</topology>
    </subcellularLocation>
</comment>
<sequence>MSGQGNDGFDISPEDPQSKAGFKSPPTLIVSSPEKVPVDDDNNEKGDLEADEPERAVWGNQIEFLMSCIATSVGLGNVWRFPFIAYLNGGGAFLIPYIIVLILIGKPMYYLECALGQFSSKNSIRVWSLSPAMKGTGYATALGCSYILSYYVSIVALCLYYLAMSFQSTLPWSVCQPEWVDCLPSDPSIDAGPISENASSSAELYFLKTVLQQKDGLEGGLGLPIWYLVLCLFASWLVIFLIVAQGVKSSGKAAYFLALFPYVVMIILLIVTLTLDGSGDGILFFLTPQWDKLIELDVWYAAVTQVFFSLSVSTGAIIMFSSYNGFRQNVYRDSMIVTTLDTFTSLLSGITIFGILGNLAFELNKDVSDVIGKAGTGLAFVSYPDAISKTFLPQLFAVLFFLMMTVLGIGSAVALLSTVNTVLIDKFPRIRVVFMSAFSCTVGFAVGLIYVTPGGQYVLELVDYFGGTFLILFCAIVEVITVFWIYGLENVCVDIEYMLGMKTGPYWRFCWGLITPLMMIVVFMYALVSSEQLKFGDYVYPTAGYVSGYLMLVIGMIFVPVAISITMYKRWNGNFMESVKLSFRSKSTWGPRDAKERRGWEEFKRQAKEERAPLKTSWPKHIWMSLYGGYRRKL</sequence>
<dbReference type="GO" id="GO:0005886">
    <property type="term" value="C:plasma membrane"/>
    <property type="evidence" value="ECO:0007669"/>
    <property type="project" value="TreeGrafter"/>
</dbReference>
<keyword evidence="4 15" id="KW-0812">Transmembrane</keyword>
<keyword evidence="18" id="KW-1185">Reference proteome</keyword>
<evidence type="ECO:0000256" key="14">
    <source>
        <dbReference type="PIRSR" id="PIRSR600175-1"/>
    </source>
</evidence>
<dbReference type="Pfam" id="PF00209">
    <property type="entry name" value="SNF"/>
    <property type="match status" value="1"/>
</dbReference>
<dbReference type="InterPro" id="IPR037272">
    <property type="entry name" value="SNS_sf"/>
</dbReference>
<dbReference type="SUPFAM" id="SSF161070">
    <property type="entry name" value="SNF-like"/>
    <property type="match status" value="1"/>
</dbReference>
<keyword evidence="10 17" id="KW-0472">Membrane</keyword>
<feature type="binding site" evidence="14">
    <location>
        <position position="73"/>
    </location>
    <ligand>
        <name>Na(+)</name>
        <dbReference type="ChEBI" id="CHEBI:29101"/>
        <label>1</label>
    </ligand>
</feature>
<keyword evidence="9" id="KW-0406">Ion transport</keyword>
<feature type="transmembrane region" description="Helical" evidence="17">
    <location>
        <begin position="395"/>
        <end position="420"/>
    </location>
</feature>
<keyword evidence="11" id="KW-0325">Glycoprotein</keyword>
<protein>
    <recommendedName>
        <fullName evidence="15">Transporter</fullName>
    </recommendedName>
</protein>
<evidence type="ECO:0000256" key="2">
    <source>
        <dbReference type="ARBA" id="ARBA00006459"/>
    </source>
</evidence>
<feature type="transmembrane region" description="Helical" evidence="17">
    <location>
        <begin position="298"/>
        <end position="323"/>
    </location>
</feature>
<keyword evidence="5 15" id="KW-0769">Symport</keyword>
<organism evidence="18 19">
    <name type="scientific">Trichoplusia ni</name>
    <name type="common">Cabbage looper</name>
    <dbReference type="NCBI Taxonomy" id="7111"/>
    <lineage>
        <taxon>Eukaryota</taxon>
        <taxon>Metazoa</taxon>
        <taxon>Ecdysozoa</taxon>
        <taxon>Arthropoda</taxon>
        <taxon>Hexapoda</taxon>
        <taxon>Insecta</taxon>
        <taxon>Pterygota</taxon>
        <taxon>Neoptera</taxon>
        <taxon>Endopterygota</taxon>
        <taxon>Lepidoptera</taxon>
        <taxon>Glossata</taxon>
        <taxon>Ditrysia</taxon>
        <taxon>Noctuoidea</taxon>
        <taxon>Noctuidae</taxon>
        <taxon>Plusiinae</taxon>
        <taxon>Trichoplusia</taxon>
    </lineage>
</organism>
<feature type="transmembrane region" description="Helical" evidence="17">
    <location>
        <begin position="83"/>
        <end position="104"/>
    </location>
</feature>
<feature type="binding site" evidence="14">
    <location>
        <position position="407"/>
    </location>
    <ligand>
        <name>Na(+)</name>
        <dbReference type="ChEBI" id="CHEBI:29101"/>
        <label>1</label>
    </ligand>
</feature>
<evidence type="ECO:0000256" key="6">
    <source>
        <dbReference type="ARBA" id="ARBA00022970"/>
    </source>
</evidence>
<feature type="transmembrane region" description="Helical" evidence="17">
    <location>
        <begin position="255"/>
        <end position="275"/>
    </location>
</feature>
<evidence type="ECO:0000256" key="12">
    <source>
        <dbReference type="ARBA" id="ARBA00023201"/>
    </source>
</evidence>
<feature type="transmembrane region" description="Helical" evidence="17">
    <location>
        <begin position="509"/>
        <end position="528"/>
    </location>
</feature>
<evidence type="ECO:0000256" key="17">
    <source>
        <dbReference type="SAM" id="Phobius"/>
    </source>
</evidence>
<feature type="binding site" evidence="14">
    <location>
        <position position="411"/>
    </location>
    <ligand>
        <name>Na(+)</name>
        <dbReference type="ChEBI" id="CHEBI:29101"/>
        <label>1</label>
    </ligand>
</feature>
<evidence type="ECO:0000256" key="8">
    <source>
        <dbReference type="ARBA" id="ARBA00023053"/>
    </source>
</evidence>
<dbReference type="CDD" id="cd10324">
    <property type="entry name" value="SLC6sbd"/>
    <property type="match status" value="1"/>
</dbReference>
<accession>A0A7E5V9P4</accession>
<gene>
    <name evidence="19" type="primary">LOC113491972</name>
</gene>
<evidence type="ECO:0000256" key="10">
    <source>
        <dbReference type="ARBA" id="ARBA00023136"/>
    </source>
</evidence>
<dbReference type="FunCoup" id="A0A7E5V9P4">
    <property type="interactions" value="22"/>
</dbReference>
<keyword evidence="7 17" id="KW-1133">Transmembrane helix</keyword>
<dbReference type="PANTHER" id="PTHR11616">
    <property type="entry name" value="SODIUM/CHLORIDE DEPENDENT TRANSPORTER"/>
    <property type="match status" value="1"/>
</dbReference>
<comment type="similarity">
    <text evidence="2 15">Belongs to the sodium:neurotransmitter symporter (SNF) (TC 2.A.22) family.</text>
</comment>
<evidence type="ECO:0000313" key="19">
    <source>
        <dbReference type="RefSeq" id="XP_026725009.1"/>
    </source>
</evidence>
<evidence type="ECO:0000256" key="13">
    <source>
        <dbReference type="ARBA" id="ARBA00037785"/>
    </source>
</evidence>
<name>A0A7E5V9P4_TRINI</name>
<evidence type="ECO:0000256" key="5">
    <source>
        <dbReference type="ARBA" id="ARBA00022847"/>
    </source>
</evidence>